<organism evidence="2 3">
    <name type="scientific">Haematococcus lacustris</name>
    <name type="common">Green alga</name>
    <name type="synonym">Haematococcus pluvialis</name>
    <dbReference type="NCBI Taxonomy" id="44745"/>
    <lineage>
        <taxon>Eukaryota</taxon>
        <taxon>Viridiplantae</taxon>
        <taxon>Chlorophyta</taxon>
        <taxon>core chlorophytes</taxon>
        <taxon>Chlorophyceae</taxon>
        <taxon>CS clade</taxon>
        <taxon>Chlamydomonadales</taxon>
        <taxon>Haematococcaceae</taxon>
        <taxon>Haematococcus</taxon>
    </lineage>
</organism>
<gene>
    <name evidence="2" type="ORF">HaLaN_23510</name>
</gene>
<protein>
    <submittedName>
        <fullName evidence="2">Uncharacterized protein</fullName>
    </submittedName>
</protein>
<feature type="chain" id="PRO_5025482295" evidence="1">
    <location>
        <begin position="25"/>
        <end position="62"/>
    </location>
</feature>
<dbReference type="AlphaFoldDB" id="A0A699ZWH0"/>
<evidence type="ECO:0000256" key="1">
    <source>
        <dbReference type="SAM" id="SignalP"/>
    </source>
</evidence>
<comment type="caution">
    <text evidence="2">The sequence shown here is derived from an EMBL/GenBank/DDBJ whole genome shotgun (WGS) entry which is preliminary data.</text>
</comment>
<evidence type="ECO:0000313" key="2">
    <source>
        <dbReference type="EMBL" id="GFH25530.1"/>
    </source>
</evidence>
<accession>A0A699ZWH0</accession>
<dbReference type="EMBL" id="BLLF01002840">
    <property type="protein sequence ID" value="GFH25530.1"/>
    <property type="molecule type" value="Genomic_DNA"/>
</dbReference>
<sequence length="62" mass="6737">MYRDRKGLGLVLALVALVYGTACAGLPGSTLPGLREDGDLDRLLPYSLASMYSAMLYTDWQP</sequence>
<reference evidence="2 3" key="1">
    <citation type="submission" date="2020-02" db="EMBL/GenBank/DDBJ databases">
        <title>Draft genome sequence of Haematococcus lacustris strain NIES-144.</title>
        <authorList>
            <person name="Morimoto D."/>
            <person name="Nakagawa S."/>
            <person name="Yoshida T."/>
            <person name="Sawayama S."/>
        </authorList>
    </citation>
    <scope>NUCLEOTIDE SEQUENCE [LARGE SCALE GENOMIC DNA]</scope>
    <source>
        <strain evidence="2 3">NIES-144</strain>
    </source>
</reference>
<proteinExistence type="predicted"/>
<name>A0A699ZWH0_HAELA</name>
<keyword evidence="1" id="KW-0732">Signal</keyword>
<feature type="signal peptide" evidence="1">
    <location>
        <begin position="1"/>
        <end position="24"/>
    </location>
</feature>
<evidence type="ECO:0000313" key="3">
    <source>
        <dbReference type="Proteomes" id="UP000485058"/>
    </source>
</evidence>
<dbReference type="Proteomes" id="UP000485058">
    <property type="component" value="Unassembled WGS sequence"/>
</dbReference>
<keyword evidence="3" id="KW-1185">Reference proteome</keyword>